<dbReference type="AlphaFoldDB" id="A0A1W1VJU4"/>
<name>A0A1W1VJU4_9FIRM</name>
<organism evidence="3 4">
    <name type="scientific">Thermanaeromonas toyohensis ToBE</name>
    <dbReference type="NCBI Taxonomy" id="698762"/>
    <lineage>
        <taxon>Bacteria</taxon>
        <taxon>Bacillati</taxon>
        <taxon>Bacillota</taxon>
        <taxon>Clostridia</taxon>
        <taxon>Neomoorellales</taxon>
        <taxon>Neomoorellaceae</taxon>
        <taxon>Thermanaeromonas</taxon>
    </lineage>
</organism>
<sequence>MNLWMLLWYLMVVAILALAFYGVVALVTRGKGGQLLAPLAPDDPLRILKQRYARGEISEEEYRRMREELKE</sequence>
<dbReference type="InterPro" id="IPR018649">
    <property type="entry name" value="SHOCT"/>
</dbReference>
<protein>
    <submittedName>
        <fullName evidence="3">Putative membrane protein</fullName>
    </submittedName>
</protein>
<proteinExistence type="predicted"/>
<feature type="domain" description="SHOCT" evidence="2">
    <location>
        <begin position="43"/>
        <end position="69"/>
    </location>
</feature>
<gene>
    <name evidence="3" type="ORF">SAMN00808754_0874</name>
</gene>
<dbReference type="EMBL" id="LT838272">
    <property type="protein sequence ID" value="SMB93553.1"/>
    <property type="molecule type" value="Genomic_DNA"/>
</dbReference>
<evidence type="ECO:0000256" key="1">
    <source>
        <dbReference type="SAM" id="Phobius"/>
    </source>
</evidence>
<evidence type="ECO:0000259" key="2">
    <source>
        <dbReference type="Pfam" id="PF09851"/>
    </source>
</evidence>
<accession>A0A1W1VJU4</accession>
<dbReference type="STRING" id="698762.SAMN00808754_0874"/>
<keyword evidence="4" id="KW-1185">Reference proteome</keyword>
<evidence type="ECO:0000313" key="3">
    <source>
        <dbReference type="EMBL" id="SMB93553.1"/>
    </source>
</evidence>
<keyword evidence="1" id="KW-0472">Membrane</keyword>
<evidence type="ECO:0000313" key="4">
    <source>
        <dbReference type="Proteomes" id="UP000192569"/>
    </source>
</evidence>
<keyword evidence="1" id="KW-0812">Transmembrane</keyword>
<dbReference type="Proteomes" id="UP000192569">
    <property type="component" value="Chromosome I"/>
</dbReference>
<feature type="transmembrane region" description="Helical" evidence="1">
    <location>
        <begin position="6"/>
        <end position="27"/>
    </location>
</feature>
<keyword evidence="1" id="KW-1133">Transmembrane helix</keyword>
<dbReference type="Pfam" id="PF09851">
    <property type="entry name" value="SHOCT"/>
    <property type="match status" value="1"/>
</dbReference>
<reference evidence="3 4" key="1">
    <citation type="submission" date="2017-04" db="EMBL/GenBank/DDBJ databases">
        <authorList>
            <person name="Afonso C.L."/>
            <person name="Miller P.J."/>
            <person name="Scott M.A."/>
            <person name="Spackman E."/>
            <person name="Goraichik I."/>
            <person name="Dimitrov K.M."/>
            <person name="Suarez D.L."/>
            <person name="Swayne D.E."/>
        </authorList>
    </citation>
    <scope>NUCLEOTIDE SEQUENCE [LARGE SCALE GENOMIC DNA]</scope>
    <source>
        <strain evidence="3 4">ToBE</strain>
    </source>
</reference>